<organism evidence="5 6">
    <name type="scientific">Candidatus Lloydbacteria bacterium RIFCSPLOWO2_01_FULL_50_20</name>
    <dbReference type="NCBI Taxonomy" id="1798665"/>
    <lineage>
        <taxon>Bacteria</taxon>
        <taxon>Candidatus Lloydiibacteriota</taxon>
    </lineage>
</organism>
<dbReference type="InterPro" id="IPR051270">
    <property type="entry name" value="Tyrosine-tRNA_ligase_regulator"/>
</dbReference>
<dbReference type="EMBL" id="MHLP01000039">
    <property type="protein sequence ID" value="OGZ11235.1"/>
    <property type="molecule type" value="Genomic_DNA"/>
</dbReference>
<name>A0A1G2DC75_9BACT</name>
<feature type="domain" description="TRNA-binding" evidence="4">
    <location>
        <begin position="1"/>
        <end position="113"/>
    </location>
</feature>
<dbReference type="Pfam" id="PF01588">
    <property type="entry name" value="tRNA_bind"/>
    <property type="match status" value="1"/>
</dbReference>
<comment type="caution">
    <text evidence="5">The sequence shown here is derived from an EMBL/GenBank/DDBJ whole genome shotgun (WGS) entry which is preliminary data.</text>
</comment>
<evidence type="ECO:0000256" key="1">
    <source>
        <dbReference type="ARBA" id="ARBA00022555"/>
    </source>
</evidence>
<dbReference type="SUPFAM" id="SSF50249">
    <property type="entry name" value="Nucleic acid-binding proteins"/>
    <property type="match status" value="1"/>
</dbReference>
<accession>A0A1G2DC75</accession>
<evidence type="ECO:0000313" key="5">
    <source>
        <dbReference type="EMBL" id="OGZ11235.1"/>
    </source>
</evidence>
<dbReference type="PANTHER" id="PTHR11586">
    <property type="entry name" value="TRNA-AMINOACYLATION COFACTOR ARC1 FAMILY MEMBER"/>
    <property type="match status" value="1"/>
</dbReference>
<dbReference type="InterPro" id="IPR002547">
    <property type="entry name" value="tRNA-bd_dom"/>
</dbReference>
<dbReference type="AlphaFoldDB" id="A0A1G2DC75"/>
<evidence type="ECO:0000256" key="2">
    <source>
        <dbReference type="ARBA" id="ARBA00022884"/>
    </source>
</evidence>
<dbReference type="Gene3D" id="2.40.50.140">
    <property type="entry name" value="Nucleic acid-binding proteins"/>
    <property type="match status" value="1"/>
</dbReference>
<dbReference type="PROSITE" id="PS50886">
    <property type="entry name" value="TRBD"/>
    <property type="match status" value="1"/>
</dbReference>
<evidence type="ECO:0000259" key="4">
    <source>
        <dbReference type="PROSITE" id="PS50886"/>
    </source>
</evidence>
<reference evidence="5 6" key="1">
    <citation type="journal article" date="2016" name="Nat. Commun.">
        <title>Thousands of microbial genomes shed light on interconnected biogeochemical processes in an aquifer system.</title>
        <authorList>
            <person name="Anantharaman K."/>
            <person name="Brown C.T."/>
            <person name="Hug L.A."/>
            <person name="Sharon I."/>
            <person name="Castelle C.J."/>
            <person name="Probst A.J."/>
            <person name="Thomas B.C."/>
            <person name="Singh A."/>
            <person name="Wilkins M.J."/>
            <person name="Karaoz U."/>
            <person name="Brodie E.L."/>
            <person name="Williams K.H."/>
            <person name="Hubbard S.S."/>
            <person name="Banfield J.F."/>
        </authorList>
    </citation>
    <scope>NUCLEOTIDE SEQUENCE [LARGE SCALE GENOMIC DNA]</scope>
</reference>
<dbReference type="GO" id="GO:0000049">
    <property type="term" value="F:tRNA binding"/>
    <property type="evidence" value="ECO:0007669"/>
    <property type="project" value="UniProtKB-UniRule"/>
</dbReference>
<sequence length="113" mass="12441">MKIGTILVAEYIEGADKLLRLEVDFGPKEKRSDMEAEAAIEGERDIRQILSGIREYYSPEQLIGEQCPFVTNLEPRTLRGLVSNGMILAVKSPDGGAILLHPERPTEAGSMLS</sequence>
<keyword evidence="1 3" id="KW-0820">tRNA-binding</keyword>
<dbReference type="STRING" id="1798665.A2942_00355"/>
<protein>
    <recommendedName>
        <fullName evidence="4">tRNA-binding domain-containing protein</fullName>
    </recommendedName>
</protein>
<dbReference type="Proteomes" id="UP000178534">
    <property type="component" value="Unassembled WGS sequence"/>
</dbReference>
<evidence type="ECO:0000313" key="6">
    <source>
        <dbReference type="Proteomes" id="UP000178534"/>
    </source>
</evidence>
<evidence type="ECO:0000256" key="3">
    <source>
        <dbReference type="PROSITE-ProRule" id="PRU00209"/>
    </source>
</evidence>
<dbReference type="InterPro" id="IPR012340">
    <property type="entry name" value="NA-bd_OB-fold"/>
</dbReference>
<proteinExistence type="predicted"/>
<keyword evidence="2 3" id="KW-0694">RNA-binding</keyword>
<dbReference type="PANTHER" id="PTHR11586:SF37">
    <property type="entry name" value="TRNA-BINDING DOMAIN-CONTAINING PROTEIN"/>
    <property type="match status" value="1"/>
</dbReference>
<gene>
    <name evidence="5" type="ORF">A2942_00355</name>
</gene>